<keyword evidence="11" id="KW-0234">DNA repair</keyword>
<dbReference type="InterPro" id="IPR014013">
    <property type="entry name" value="Helic_SF1/SF2_ATP-bd_DinG/Rad3"/>
</dbReference>
<dbReference type="PROSITE" id="PS51193">
    <property type="entry name" value="HELICASE_ATP_BIND_2"/>
    <property type="match status" value="1"/>
</dbReference>
<evidence type="ECO:0000256" key="8">
    <source>
        <dbReference type="ARBA" id="ARBA00023004"/>
    </source>
</evidence>
<dbReference type="Pfam" id="PF06733">
    <property type="entry name" value="DEAD_2"/>
    <property type="match status" value="1"/>
</dbReference>
<dbReference type="SMART" id="SM00488">
    <property type="entry name" value="DEXDc2"/>
    <property type="match status" value="1"/>
</dbReference>
<name>A0A1T5M9G5_9FIRM</name>
<keyword evidence="3" id="KW-0547">Nucleotide-binding</keyword>
<dbReference type="InterPro" id="IPR011604">
    <property type="entry name" value="PDDEXK-like_dom_sf"/>
</dbReference>
<reference evidence="17" key="1">
    <citation type="submission" date="2017-02" db="EMBL/GenBank/DDBJ databases">
        <authorList>
            <person name="Varghese N."/>
            <person name="Submissions S."/>
        </authorList>
    </citation>
    <scope>NUCLEOTIDE SEQUENCE [LARGE SCALE GENOMIC DNA]</scope>
    <source>
        <strain evidence="17">M1</strain>
    </source>
</reference>
<dbReference type="Gene3D" id="3.40.50.300">
    <property type="entry name" value="P-loop containing nucleotide triphosphate hydrolases"/>
    <property type="match status" value="2"/>
</dbReference>
<evidence type="ECO:0000256" key="11">
    <source>
        <dbReference type="ARBA" id="ARBA00023204"/>
    </source>
</evidence>
<gene>
    <name evidence="16" type="ORF">SAMN02194393_04199</name>
</gene>
<keyword evidence="6" id="KW-0347">Helicase</keyword>
<keyword evidence="1" id="KW-0004">4Fe-4S</keyword>
<evidence type="ECO:0000256" key="10">
    <source>
        <dbReference type="ARBA" id="ARBA00023125"/>
    </source>
</evidence>
<keyword evidence="9" id="KW-0411">Iron-sulfur</keyword>
<dbReference type="RefSeq" id="WP_079494367.1">
    <property type="nucleotide sequence ID" value="NZ_FUZT01000012.1"/>
</dbReference>
<evidence type="ECO:0000256" key="12">
    <source>
        <dbReference type="ARBA" id="ARBA00023235"/>
    </source>
</evidence>
<evidence type="ECO:0000256" key="7">
    <source>
        <dbReference type="ARBA" id="ARBA00022840"/>
    </source>
</evidence>
<dbReference type="PANTHER" id="PTHR11472">
    <property type="entry name" value="DNA REPAIR DEAD HELICASE RAD3/XP-D SUBFAMILY MEMBER"/>
    <property type="match status" value="1"/>
</dbReference>
<keyword evidence="7" id="KW-0067">ATP-binding</keyword>
<evidence type="ECO:0000256" key="13">
    <source>
        <dbReference type="ARBA" id="ARBA00038058"/>
    </source>
</evidence>
<dbReference type="InterPro" id="IPR006555">
    <property type="entry name" value="ATP-dep_Helicase_C"/>
</dbReference>
<feature type="domain" description="Helicase ATP-binding" evidence="15">
    <location>
        <begin position="200"/>
        <end position="460"/>
    </location>
</feature>
<keyword evidence="2" id="KW-0479">Metal-binding</keyword>
<organism evidence="16 17">
    <name type="scientific">Maledivibacter halophilus</name>
    <dbReference type="NCBI Taxonomy" id="36842"/>
    <lineage>
        <taxon>Bacteria</taxon>
        <taxon>Bacillati</taxon>
        <taxon>Bacillota</taxon>
        <taxon>Clostridia</taxon>
        <taxon>Peptostreptococcales</taxon>
        <taxon>Caminicellaceae</taxon>
        <taxon>Maledivibacter</taxon>
    </lineage>
</organism>
<dbReference type="GO" id="GO:0051539">
    <property type="term" value="F:4 iron, 4 sulfur cluster binding"/>
    <property type="evidence" value="ECO:0007669"/>
    <property type="project" value="UniProtKB-KW"/>
</dbReference>
<dbReference type="GO" id="GO:0005524">
    <property type="term" value="F:ATP binding"/>
    <property type="evidence" value="ECO:0007669"/>
    <property type="project" value="UniProtKB-KW"/>
</dbReference>
<dbReference type="EMBL" id="FUZT01000012">
    <property type="protein sequence ID" value="SKC84743.1"/>
    <property type="molecule type" value="Genomic_DNA"/>
</dbReference>
<keyword evidence="17" id="KW-1185">Reference proteome</keyword>
<dbReference type="PANTHER" id="PTHR11472:SF34">
    <property type="entry name" value="REGULATOR OF TELOMERE ELONGATION HELICASE 1"/>
    <property type="match status" value="1"/>
</dbReference>
<proteinExistence type="inferred from homology"/>
<evidence type="ECO:0000256" key="4">
    <source>
        <dbReference type="ARBA" id="ARBA00022763"/>
    </source>
</evidence>
<keyword evidence="5" id="KW-0378">Hydrolase</keyword>
<evidence type="ECO:0000256" key="6">
    <source>
        <dbReference type="ARBA" id="ARBA00022806"/>
    </source>
</evidence>
<dbReference type="InterPro" id="IPR006554">
    <property type="entry name" value="Helicase-like_DEXD_c2"/>
</dbReference>
<evidence type="ECO:0000259" key="15">
    <source>
        <dbReference type="PROSITE" id="PS51193"/>
    </source>
</evidence>
<dbReference type="SUPFAM" id="SSF52540">
    <property type="entry name" value="P-loop containing nucleoside triphosphate hydrolases"/>
    <property type="match status" value="1"/>
</dbReference>
<dbReference type="InterPro" id="IPR027417">
    <property type="entry name" value="P-loop_NTPase"/>
</dbReference>
<evidence type="ECO:0000313" key="17">
    <source>
        <dbReference type="Proteomes" id="UP000190285"/>
    </source>
</evidence>
<dbReference type="PROSITE" id="PS51192">
    <property type="entry name" value="HELICASE_ATP_BIND_1"/>
    <property type="match status" value="1"/>
</dbReference>
<dbReference type="SMART" id="SM00491">
    <property type="entry name" value="HELICc2"/>
    <property type="match status" value="1"/>
</dbReference>
<dbReference type="AlphaFoldDB" id="A0A1T5M9G5"/>
<dbReference type="Gene3D" id="1.10.275.40">
    <property type="match status" value="1"/>
</dbReference>
<evidence type="ECO:0000313" key="16">
    <source>
        <dbReference type="EMBL" id="SKC84743.1"/>
    </source>
</evidence>
<evidence type="ECO:0000256" key="1">
    <source>
        <dbReference type="ARBA" id="ARBA00022485"/>
    </source>
</evidence>
<evidence type="ECO:0000259" key="14">
    <source>
        <dbReference type="PROSITE" id="PS51192"/>
    </source>
</evidence>
<dbReference type="GO" id="GO:0016818">
    <property type="term" value="F:hydrolase activity, acting on acid anhydrides, in phosphorus-containing anhydrides"/>
    <property type="evidence" value="ECO:0007669"/>
    <property type="project" value="InterPro"/>
</dbReference>
<evidence type="ECO:0000256" key="3">
    <source>
        <dbReference type="ARBA" id="ARBA00022741"/>
    </source>
</evidence>
<dbReference type="OrthoDB" id="9765586at2"/>
<dbReference type="Proteomes" id="UP000190285">
    <property type="component" value="Unassembled WGS sequence"/>
</dbReference>
<dbReference type="InterPro" id="IPR014001">
    <property type="entry name" value="Helicase_ATP-bd"/>
</dbReference>
<feature type="domain" description="Helicase ATP-binding" evidence="14">
    <location>
        <begin position="222"/>
        <end position="431"/>
    </location>
</feature>
<dbReference type="InterPro" id="IPR010614">
    <property type="entry name" value="RAD3-like_helicase_DEAD"/>
</dbReference>
<keyword evidence="12" id="KW-0413">Isomerase</keyword>
<dbReference type="STRING" id="36842.SAMN02194393_04199"/>
<dbReference type="GO" id="GO:0003677">
    <property type="term" value="F:DNA binding"/>
    <property type="evidence" value="ECO:0007669"/>
    <property type="project" value="UniProtKB-KW"/>
</dbReference>
<evidence type="ECO:0000256" key="9">
    <source>
        <dbReference type="ARBA" id="ARBA00023014"/>
    </source>
</evidence>
<dbReference type="InterPro" id="IPR045028">
    <property type="entry name" value="DinG/Rad3-like"/>
</dbReference>
<dbReference type="GO" id="GO:0043139">
    <property type="term" value="F:5'-3' DNA helicase activity"/>
    <property type="evidence" value="ECO:0007669"/>
    <property type="project" value="UniProtKB-EC"/>
</dbReference>
<evidence type="ECO:0000256" key="5">
    <source>
        <dbReference type="ARBA" id="ARBA00022801"/>
    </source>
</evidence>
<dbReference type="Gene3D" id="1.10.30.20">
    <property type="entry name" value="Bacterial XPD DNA helicase, FeS cluster domain"/>
    <property type="match status" value="1"/>
</dbReference>
<evidence type="ECO:0000256" key="2">
    <source>
        <dbReference type="ARBA" id="ARBA00022723"/>
    </source>
</evidence>
<keyword evidence="10" id="KW-0238">DNA-binding</keyword>
<comment type="similarity">
    <text evidence="13">Belongs to the helicase family. DinG subfamily.</text>
</comment>
<protein>
    <submittedName>
        <fullName evidence="16">DNA excision repair protein ERCC-2</fullName>
    </submittedName>
</protein>
<dbReference type="GO" id="GO:0006281">
    <property type="term" value="P:DNA repair"/>
    <property type="evidence" value="ECO:0007669"/>
    <property type="project" value="UniProtKB-KW"/>
</dbReference>
<dbReference type="Gene3D" id="3.90.320.10">
    <property type="match status" value="1"/>
</dbReference>
<dbReference type="InterPro" id="IPR042493">
    <property type="entry name" value="XPD_DNA_FeS"/>
</dbReference>
<dbReference type="Pfam" id="PF13307">
    <property type="entry name" value="Helicase_C_2"/>
    <property type="match status" value="1"/>
</dbReference>
<dbReference type="GO" id="GO:0046872">
    <property type="term" value="F:metal ion binding"/>
    <property type="evidence" value="ECO:0007669"/>
    <property type="project" value="UniProtKB-KW"/>
</dbReference>
<sequence>MNDKNDIKISVRNLVEFVLRSGDLDTSFRSTSRAVEGTRAHQKVQKSKGENYEAEVMLRHSFKYRGFVFKIEGRADGIIKEAIGSNVKNDENLALGSHTSLICIDEIKSTMKSLEAIDENYNEVHWAQAKCYAYIYSLQNGLKNIDVQLTYFHLETEAVKNIKKNISFVELEEFFHNILDKYIVWANFTSKWSNIRNNTAKDLVFPFDNYRTGQRDLAILVYRTIRDKKKLFAQAPTGIGKTISTLFPTVKALGEGHTTKIFYLTAKTITRQVAEEAFIKMRQKGLKFKSLTLIAKDKICFKEESRCDPEYCEYAKGHFNRVNDALLDILNNEDEFSRNVIEKYSRKHNVCPFEFSLDLAIWADCVICDFNYVFDPRVYLRRFFEFNSNDYTFLIDEAHNLVDRSREMFSATLYKKPFLELKKIFKDKEPKIEKALDKINSYMLKIKKLCKEEHFYIQKEMPNDICYLLNSLMADSEEFLATKQGNEGHKELLELFFDCLAYVRISELYDDKYVTYIEKNNKDVKLKMFCLDPSYLLREAAKRGKSAVFFSATLSPIEYFKEILGGDMEDNSVLLPSPFDKRNLCIMIAGNISTRYKDRENSYNEVVDYIKASTTEKQGNYIVFFPSYKYMNEVYERFLEKYPGINLVIQANIMTEEEREEYLNKFHNNPKETLIGFAVMGGIFSEGVDLKGERLSGAVVVGVGLPKICLERNIIKNYFNEKNNMGFNYAYLYPGMNKVLQASGRVIRTEKDKGLVLLIDDRFTYKSYKRIFPKSWGYNIHVSSENQIRTLLMSFWRNRK</sequence>
<keyword evidence="4" id="KW-0227">DNA damage</keyword>
<accession>A0A1T5M9G5</accession>
<keyword evidence="8" id="KW-0408">Iron</keyword>